<gene>
    <name evidence="1" type="ORF">SAMN04488000_118121</name>
</gene>
<dbReference type="EMBL" id="FOFV01000018">
    <property type="protein sequence ID" value="SES21028.1"/>
    <property type="molecule type" value="Genomic_DNA"/>
</dbReference>
<reference evidence="2" key="1">
    <citation type="submission" date="2016-10" db="EMBL/GenBank/DDBJ databases">
        <authorList>
            <person name="Varghese N."/>
            <person name="Submissions S."/>
        </authorList>
    </citation>
    <scope>NUCLEOTIDE SEQUENCE [LARGE SCALE GENOMIC DNA]</scope>
    <source>
        <strain evidence="2">DSM 44437</strain>
    </source>
</reference>
<dbReference type="InterPro" id="IPR006944">
    <property type="entry name" value="Phage/GTA_portal"/>
</dbReference>
<dbReference type="STRING" id="65499.SAMN04488000_118121"/>
<evidence type="ECO:0000313" key="2">
    <source>
        <dbReference type="Proteomes" id="UP000199503"/>
    </source>
</evidence>
<evidence type="ECO:0000313" key="1">
    <source>
        <dbReference type="EMBL" id="SES21028.1"/>
    </source>
</evidence>
<name>A0A1H9VHH4_9PSEU</name>
<proteinExistence type="predicted"/>
<organism evidence="1 2">
    <name type="scientific">Lentzea albida</name>
    <dbReference type="NCBI Taxonomy" id="65499"/>
    <lineage>
        <taxon>Bacteria</taxon>
        <taxon>Bacillati</taxon>
        <taxon>Actinomycetota</taxon>
        <taxon>Actinomycetes</taxon>
        <taxon>Pseudonocardiales</taxon>
        <taxon>Pseudonocardiaceae</taxon>
        <taxon>Lentzea</taxon>
    </lineage>
</organism>
<dbReference type="AlphaFoldDB" id="A0A1H9VHH4"/>
<keyword evidence="2" id="KW-1185">Reference proteome</keyword>
<dbReference type="Proteomes" id="UP000199503">
    <property type="component" value="Unassembled WGS sequence"/>
</dbReference>
<protein>
    <submittedName>
        <fullName evidence="1">Phage portal protein, HK97 family</fullName>
    </submittedName>
</protein>
<sequence length="386" mass="42608">MSLFSRNLPMPDASQLVADRTATRTSGVAVNDEMARRHSAVWACRRLRADLLSTMPVDAYRKMGDLQVEVAKPPVLLAPGGAKVKMHEWLWMSQNDLDGHGNAVGIITAFDGLGFPARIELQDLSTVSVKGTGSEITGWTIGGKKYEPYQIWHERQYPHSGNPLGMSPLQYAAFSIQQYLSAQQFSLDWFQGGAIPAASLKNTAKTLNPRESDAIKQKYRATVAAGDVFVHGSDWELNALSADTADESFLSMLQYGITDIARFFGCPADLIEAAVSGQAITYANISQRNLQFIIMNLGPVVFRREMALSDLLPKPRFVKLNSDAILRMDPETRAKVLGQQVKDRLLAPSEARAIDNRLPFTEEQLAEFDRFWPTRTQPTTASGATS</sequence>
<dbReference type="Gene3D" id="1.20.1270.210">
    <property type="match status" value="1"/>
</dbReference>
<accession>A0A1H9VHH4</accession>
<dbReference type="Pfam" id="PF04860">
    <property type="entry name" value="Phage_portal"/>
    <property type="match status" value="1"/>
</dbReference>